<dbReference type="RefSeq" id="WP_035440796.1">
    <property type="nucleotide sequence ID" value="NZ_JAFBCV010000015.1"/>
</dbReference>
<name>A0ABS2SYF9_9BACI</name>
<proteinExistence type="predicted"/>
<organism evidence="2 3">
    <name type="scientific">Shouchella xiaoxiensis</name>
    <dbReference type="NCBI Taxonomy" id="766895"/>
    <lineage>
        <taxon>Bacteria</taxon>
        <taxon>Bacillati</taxon>
        <taxon>Bacillota</taxon>
        <taxon>Bacilli</taxon>
        <taxon>Bacillales</taxon>
        <taxon>Bacillaceae</taxon>
        <taxon>Shouchella</taxon>
    </lineage>
</organism>
<accession>A0ABS2SYF9</accession>
<keyword evidence="3" id="KW-1185">Reference proteome</keyword>
<evidence type="ECO:0000313" key="3">
    <source>
        <dbReference type="Proteomes" id="UP001179280"/>
    </source>
</evidence>
<comment type="caution">
    <text evidence="2">The sequence shown here is derived from an EMBL/GenBank/DDBJ whole genome shotgun (WGS) entry which is preliminary data.</text>
</comment>
<dbReference type="EMBL" id="JAFBCV010000015">
    <property type="protein sequence ID" value="MBM7840553.1"/>
    <property type="molecule type" value="Genomic_DNA"/>
</dbReference>
<dbReference type="InterPro" id="IPR025889">
    <property type="entry name" value="GSP17M-like_dom"/>
</dbReference>
<gene>
    <name evidence="2" type="ORF">JOC54_003846</name>
</gene>
<evidence type="ECO:0000259" key="1">
    <source>
        <dbReference type="Pfam" id="PF11181"/>
    </source>
</evidence>
<evidence type="ECO:0000313" key="2">
    <source>
        <dbReference type="EMBL" id="MBM7840553.1"/>
    </source>
</evidence>
<dbReference type="Pfam" id="PF11181">
    <property type="entry name" value="YflT"/>
    <property type="match status" value="1"/>
</dbReference>
<sequence length="114" mass="13019">MKPVYKEFFNDEEVVDVVQALKARNILEDDIYVITHDDDRTDRVADNADANKVSMSETGIGTAVKNTFRKKGDELRAQFEELGFSENESEQLEERLDQGKVIVVVTNQDAQFTF</sequence>
<dbReference type="Proteomes" id="UP001179280">
    <property type="component" value="Unassembled WGS sequence"/>
</dbReference>
<feature type="domain" description="General stress protein 17M-like" evidence="1">
    <location>
        <begin position="4"/>
        <end position="99"/>
    </location>
</feature>
<reference evidence="2" key="1">
    <citation type="submission" date="2021-01" db="EMBL/GenBank/DDBJ databases">
        <title>Genomic Encyclopedia of Type Strains, Phase IV (KMG-IV): sequencing the most valuable type-strain genomes for metagenomic binning, comparative biology and taxonomic classification.</title>
        <authorList>
            <person name="Goeker M."/>
        </authorList>
    </citation>
    <scope>NUCLEOTIDE SEQUENCE</scope>
    <source>
        <strain evidence="2">DSM 21943</strain>
    </source>
</reference>
<protein>
    <recommendedName>
        <fullName evidence="1">General stress protein 17M-like domain-containing protein</fullName>
    </recommendedName>
</protein>